<reference evidence="3 4" key="1">
    <citation type="submission" date="2013-08" db="EMBL/GenBank/DDBJ databases">
        <authorList>
            <person name="Weinstock G."/>
            <person name="Sodergren E."/>
            <person name="Wylie T."/>
            <person name="Fulton L."/>
            <person name="Fulton R."/>
            <person name="Fronick C."/>
            <person name="O'Laughlin M."/>
            <person name="Godfrey J."/>
            <person name="Miner T."/>
            <person name="Herter B."/>
            <person name="Appelbaum E."/>
            <person name="Cordes M."/>
            <person name="Lek S."/>
            <person name="Wollam A."/>
            <person name="Pepin K.H."/>
            <person name="Palsikar V.B."/>
            <person name="Mitreva M."/>
            <person name="Wilson R.K."/>
        </authorList>
    </citation>
    <scope>NUCLEOTIDE SEQUENCE [LARGE SCALE GENOMIC DNA]</scope>
    <source>
        <strain evidence="3 4">ATCC 700332</strain>
    </source>
</reference>
<evidence type="ECO:0000256" key="1">
    <source>
        <dbReference type="ARBA" id="ARBA00004418"/>
    </source>
</evidence>
<dbReference type="Proteomes" id="UP000016649">
    <property type="component" value="Unassembled WGS sequence"/>
</dbReference>
<dbReference type="PROSITE" id="PS51257">
    <property type="entry name" value="PROKAR_LIPOPROTEIN"/>
    <property type="match status" value="1"/>
</dbReference>
<evidence type="ECO:0000313" key="4">
    <source>
        <dbReference type="Proteomes" id="UP000016649"/>
    </source>
</evidence>
<gene>
    <name evidence="3" type="ORF">HMPREF9193_02048</name>
</gene>
<dbReference type="RefSeq" id="WP_021686221.1">
    <property type="nucleotide sequence ID" value="NZ_KI260554.1"/>
</dbReference>
<dbReference type="SUPFAM" id="SSF53850">
    <property type="entry name" value="Periplasmic binding protein-like II"/>
    <property type="match status" value="1"/>
</dbReference>
<organism evidence="3 4">
    <name type="scientific">Treponema lecithinolyticum ATCC 700332</name>
    <dbReference type="NCBI Taxonomy" id="1321815"/>
    <lineage>
        <taxon>Bacteria</taxon>
        <taxon>Pseudomonadati</taxon>
        <taxon>Spirochaetota</taxon>
        <taxon>Spirochaetia</taxon>
        <taxon>Spirochaetales</taxon>
        <taxon>Treponemataceae</taxon>
        <taxon>Treponema</taxon>
    </lineage>
</organism>
<dbReference type="PANTHER" id="PTHR43649">
    <property type="entry name" value="ARABINOSE-BINDING PROTEIN-RELATED"/>
    <property type="match status" value="1"/>
</dbReference>
<dbReference type="InterPro" id="IPR050490">
    <property type="entry name" value="Bact_solute-bd_prot1"/>
</dbReference>
<comment type="subcellular location">
    <subcellularLocation>
        <location evidence="1">Periplasm</location>
    </subcellularLocation>
</comment>
<dbReference type="PANTHER" id="PTHR43649:SF12">
    <property type="entry name" value="DIACETYLCHITOBIOSE BINDING PROTEIN DASA"/>
    <property type="match status" value="1"/>
</dbReference>
<accession>A0ABN0NW60</accession>
<dbReference type="Pfam" id="PF01547">
    <property type="entry name" value="SBP_bac_1"/>
    <property type="match status" value="1"/>
</dbReference>
<evidence type="ECO:0000256" key="2">
    <source>
        <dbReference type="ARBA" id="ARBA00008520"/>
    </source>
</evidence>
<sequence>MKKRLKLIAFAVIFFALITGCSKKGKADNAMMSRGENNVSIWTWTPIPRTINKMISAFENDNTLIKISYTNYNYNPEYLAALAAGAGSNTLGDILGLQPGSLTQQYKDYLIDLSSYAKAEWGENWMEKFYKIDADQIKLGNAAGDDSVYILPVESQIINIIYNKKIFDELGLSVPTTWQQLKDVSKKLTQGGYAPLYFGGADGWQHVNLFLMLAYQYGDFVTKAQNGSAKWTDPVFEKTMEAFKDMFDSGIIQVGALSNNAYPDGVNLFTAGKVGMMALGSWWWQEYTAPEPVDNVKNWVYDSFYLPPYTDGGKASPPIGGMDFGYGISKSCKNPEAAWKVLSSFIGGKANQEAINDLNNLPAFKGIEPQGAIPANLKTQINAYASKLDVAVNQRIASPEIEIALQNACQGVASGQLTIKKALSDLQAAQDKVLQ</sequence>
<proteinExistence type="inferred from homology"/>
<dbReference type="EMBL" id="AWVH01000044">
    <property type="protein sequence ID" value="ERJ91595.1"/>
    <property type="molecule type" value="Genomic_DNA"/>
</dbReference>
<comment type="similarity">
    <text evidence="2">Belongs to the bacterial solute-binding protein 1 family.</text>
</comment>
<name>A0ABN0NW60_TRELE</name>
<comment type="caution">
    <text evidence="3">The sequence shown here is derived from an EMBL/GenBank/DDBJ whole genome shotgun (WGS) entry which is preliminary data.</text>
</comment>
<keyword evidence="4" id="KW-1185">Reference proteome</keyword>
<dbReference type="InterPro" id="IPR006059">
    <property type="entry name" value="SBP"/>
</dbReference>
<dbReference type="Gene3D" id="3.40.190.10">
    <property type="entry name" value="Periplasmic binding protein-like II"/>
    <property type="match status" value="2"/>
</dbReference>
<evidence type="ECO:0000313" key="3">
    <source>
        <dbReference type="EMBL" id="ERJ91595.1"/>
    </source>
</evidence>
<protein>
    <submittedName>
        <fullName evidence="3">ABC transporter, solute-binding protein</fullName>
    </submittedName>
</protein>